<accession>A0A8B6MB42</accession>
<evidence type="ECO:0000313" key="2">
    <source>
        <dbReference type="Proteomes" id="UP000485880"/>
    </source>
</evidence>
<keyword evidence="2" id="KW-1185">Reference proteome</keyword>
<organism evidence="1 2">
    <name type="scientific">Methylocella tundrae</name>
    <dbReference type="NCBI Taxonomy" id="227605"/>
    <lineage>
        <taxon>Bacteria</taxon>
        <taxon>Pseudomonadati</taxon>
        <taxon>Pseudomonadota</taxon>
        <taxon>Alphaproteobacteria</taxon>
        <taxon>Hyphomicrobiales</taxon>
        <taxon>Beijerinckiaceae</taxon>
        <taxon>Methylocella</taxon>
    </lineage>
</organism>
<reference evidence="1 2" key="1">
    <citation type="submission" date="2019-05" db="EMBL/GenBank/DDBJ databases">
        <authorList>
            <person name="Farhan Ul Haque M."/>
        </authorList>
    </citation>
    <scope>NUCLEOTIDE SEQUENCE [LARGE SCALE GENOMIC DNA]</scope>
    <source>
        <strain evidence="1">2</strain>
    </source>
</reference>
<protein>
    <submittedName>
        <fullName evidence="1">Uncharacterized protein</fullName>
    </submittedName>
</protein>
<dbReference type="AlphaFoldDB" id="A0A8B6MB42"/>
<name>A0A8B6MB42_METTU</name>
<comment type="caution">
    <text evidence="1">The sequence shown here is derived from an EMBL/GenBank/DDBJ whole genome shotgun (WGS) entry which is preliminary data.</text>
</comment>
<gene>
    <name evidence="1" type="ORF">MPC4_50063</name>
</gene>
<dbReference type="Proteomes" id="UP000485880">
    <property type="component" value="Unassembled WGS sequence"/>
</dbReference>
<proteinExistence type="predicted"/>
<dbReference type="EMBL" id="CABFMQ020000109">
    <property type="protein sequence ID" value="VTZ51755.1"/>
    <property type="molecule type" value="Genomic_DNA"/>
</dbReference>
<sequence length="36" mass="4104">MLIAPGIEPEGTSRKKCYNKSPAQCYKTKREDILSF</sequence>
<evidence type="ECO:0000313" key="1">
    <source>
        <dbReference type="EMBL" id="VTZ51755.1"/>
    </source>
</evidence>